<evidence type="ECO:0000256" key="1">
    <source>
        <dbReference type="SAM" id="MobiDB-lite"/>
    </source>
</evidence>
<reference evidence="3 4" key="1">
    <citation type="journal article" date="2019" name="Sci. Rep.">
        <title>Orb-weaving spider Araneus ventricosus genome elucidates the spidroin gene catalogue.</title>
        <authorList>
            <person name="Kono N."/>
            <person name="Nakamura H."/>
            <person name="Ohtoshi R."/>
            <person name="Moran D.A.P."/>
            <person name="Shinohara A."/>
            <person name="Yoshida Y."/>
            <person name="Fujiwara M."/>
            <person name="Mori M."/>
            <person name="Tomita M."/>
            <person name="Arakawa K."/>
        </authorList>
    </citation>
    <scope>NUCLEOTIDE SEQUENCE [LARGE SCALE GENOMIC DNA]</scope>
</reference>
<keyword evidence="4" id="KW-1185">Reference proteome</keyword>
<dbReference type="EMBL" id="BGPR01014731">
    <property type="protein sequence ID" value="GBN66470.1"/>
    <property type="molecule type" value="Genomic_DNA"/>
</dbReference>
<proteinExistence type="predicted"/>
<accession>A0A4Y2QTA3</accession>
<keyword evidence="2" id="KW-0472">Membrane</keyword>
<name>A0A4Y2QTA3_ARAVE</name>
<keyword evidence="2" id="KW-0812">Transmembrane</keyword>
<organism evidence="3 4">
    <name type="scientific">Araneus ventricosus</name>
    <name type="common">Orbweaver spider</name>
    <name type="synonym">Epeira ventricosa</name>
    <dbReference type="NCBI Taxonomy" id="182803"/>
    <lineage>
        <taxon>Eukaryota</taxon>
        <taxon>Metazoa</taxon>
        <taxon>Ecdysozoa</taxon>
        <taxon>Arthropoda</taxon>
        <taxon>Chelicerata</taxon>
        <taxon>Arachnida</taxon>
        <taxon>Araneae</taxon>
        <taxon>Araneomorphae</taxon>
        <taxon>Entelegynae</taxon>
        <taxon>Araneoidea</taxon>
        <taxon>Araneidae</taxon>
        <taxon>Araneus</taxon>
    </lineage>
</organism>
<feature type="transmembrane region" description="Helical" evidence="2">
    <location>
        <begin position="27"/>
        <end position="46"/>
    </location>
</feature>
<sequence>MRQCSSSMWQVNESKALRGWKNIICKFWFDLFQLCSTINLVFLVMLTSRFEATRGLFWDGLCNFEPRSDDEDDTRAGTPSTNFHATPMGGRLATKDDLACSGPHTRRIFSGIGFRAWSPLAPRLRPYH</sequence>
<dbReference type="AlphaFoldDB" id="A0A4Y2QTA3"/>
<feature type="region of interest" description="Disordered" evidence="1">
    <location>
        <begin position="67"/>
        <end position="92"/>
    </location>
</feature>
<evidence type="ECO:0000256" key="2">
    <source>
        <dbReference type="SAM" id="Phobius"/>
    </source>
</evidence>
<keyword evidence="2" id="KW-1133">Transmembrane helix</keyword>
<protein>
    <submittedName>
        <fullName evidence="3">Uncharacterized protein</fullName>
    </submittedName>
</protein>
<evidence type="ECO:0000313" key="4">
    <source>
        <dbReference type="Proteomes" id="UP000499080"/>
    </source>
</evidence>
<evidence type="ECO:0000313" key="3">
    <source>
        <dbReference type="EMBL" id="GBN66470.1"/>
    </source>
</evidence>
<dbReference type="Proteomes" id="UP000499080">
    <property type="component" value="Unassembled WGS sequence"/>
</dbReference>
<comment type="caution">
    <text evidence="3">The sequence shown here is derived from an EMBL/GenBank/DDBJ whole genome shotgun (WGS) entry which is preliminary data.</text>
</comment>
<gene>
    <name evidence="3" type="ORF">AVEN_26380_1</name>
</gene>